<evidence type="ECO:0000256" key="3">
    <source>
        <dbReference type="ARBA" id="ARBA00022448"/>
    </source>
</evidence>
<dbReference type="GO" id="GO:0005886">
    <property type="term" value="C:plasma membrane"/>
    <property type="evidence" value="ECO:0007669"/>
    <property type="project" value="TreeGrafter"/>
</dbReference>
<evidence type="ECO:0000256" key="7">
    <source>
        <dbReference type="PIRNR" id="PIRNR002744"/>
    </source>
</evidence>
<dbReference type="Proteomes" id="UP000836597">
    <property type="component" value="Chromosome"/>
</dbReference>
<evidence type="ECO:0000256" key="5">
    <source>
        <dbReference type="ARBA" id="ARBA00022989"/>
    </source>
</evidence>
<evidence type="ECO:0000256" key="8">
    <source>
        <dbReference type="SAM" id="Phobius"/>
    </source>
</evidence>
<dbReference type="Pfam" id="PF02133">
    <property type="entry name" value="Transp_cyt_pur"/>
    <property type="match status" value="1"/>
</dbReference>
<evidence type="ECO:0000256" key="2">
    <source>
        <dbReference type="ARBA" id="ARBA00008974"/>
    </source>
</evidence>
<feature type="transmembrane region" description="Helical" evidence="8">
    <location>
        <begin position="206"/>
        <end position="231"/>
    </location>
</feature>
<feature type="transmembrane region" description="Helical" evidence="8">
    <location>
        <begin position="349"/>
        <end position="371"/>
    </location>
</feature>
<feature type="transmembrane region" description="Helical" evidence="8">
    <location>
        <begin position="139"/>
        <end position="159"/>
    </location>
</feature>
<accession>A0A8S0Y256</accession>
<dbReference type="KEGG" id="aacx:DEACI_0998"/>
<name>A0A8S0Y256_9FIRM</name>
<keyword evidence="11" id="KW-1185">Reference proteome</keyword>
<feature type="transmembrane region" description="Helical" evidence="8">
    <location>
        <begin position="243"/>
        <end position="265"/>
    </location>
</feature>
<keyword evidence="6 7" id="KW-0472">Membrane</keyword>
<dbReference type="Proteomes" id="UP001071230">
    <property type="component" value="Unassembled WGS sequence"/>
</dbReference>
<feature type="transmembrane region" description="Helical" evidence="8">
    <location>
        <begin position="383"/>
        <end position="404"/>
    </location>
</feature>
<proteinExistence type="inferred from homology"/>
<reference evidence="9" key="2">
    <citation type="submission" date="2020-01" db="EMBL/GenBank/DDBJ databases">
        <authorList>
            <person name="Hornung B."/>
        </authorList>
    </citation>
    <scope>NUCLEOTIDE SEQUENCE</scope>
    <source>
        <strain evidence="9">PacBioINE</strain>
    </source>
</reference>
<dbReference type="PANTHER" id="PTHR31806">
    <property type="entry name" value="PURINE-CYTOSINE PERMEASE FCY2-RELATED"/>
    <property type="match status" value="1"/>
</dbReference>
<dbReference type="EMBL" id="LR746496">
    <property type="protein sequence ID" value="CAA7600345.1"/>
    <property type="molecule type" value="Genomic_DNA"/>
</dbReference>
<feature type="transmembrane region" description="Helical" evidence="8">
    <location>
        <begin position="105"/>
        <end position="133"/>
    </location>
</feature>
<comment type="subcellular location">
    <subcellularLocation>
        <location evidence="1">Membrane</location>
        <topology evidence="1">Multi-pass membrane protein</topology>
    </subcellularLocation>
</comment>
<keyword evidence="5 8" id="KW-1133">Transmembrane helix</keyword>
<dbReference type="Gene3D" id="1.10.4160.10">
    <property type="entry name" value="Hydantoin permease"/>
    <property type="match status" value="1"/>
</dbReference>
<dbReference type="PANTHER" id="PTHR31806:SF1">
    <property type="entry name" value="PURINE-CYTOSINE PERMEASE FCY2-RELATED"/>
    <property type="match status" value="1"/>
</dbReference>
<sequence length="444" mass="47487">MSTIESGYTDKVLTVEPYGIEPIPLPERHGKSGQVFTFWFSANLNILTWFTGTLGIVLGLSFVESVLAMLAGNILGTVFLAVTSGQGPLHGLPQIAASGRVFGRVGLKIFGSVTWLSNVGWFAVDIVLGVLALQKVWGLSYLEGLLLLGFLTIFVAVIGYNFIHRFAQLTTVILGLFFLVMTIKIVPQLSLAHLLAPSQLTAAQRWPLLALVAAAVFAYQIAFAAVGSDYSRYLPSSASGRKIALLTFFGSILSGLWLEVLGAAVTSLNPQAQPLSLIVQLMGLFTLPSLLTIAVSTIPVNVLAIYSGGIALLAAGIPLKRWLSALLTGGLGILLIVSGSGSFSDIYKSFLLLLSYWITPWIGIFLSSRPFSGQPLISPRQALTLYFIALVLSVPFMSSPLFTGYVAQRLLGNADASYLVSLCASVLGVRLLSRKQSVSAQQTR</sequence>
<evidence type="ECO:0000256" key="6">
    <source>
        <dbReference type="ARBA" id="ARBA00023136"/>
    </source>
</evidence>
<reference evidence="10" key="1">
    <citation type="submission" date="2014-11" db="EMBL/GenBank/DDBJ databases">
        <authorList>
            <person name="Hornung B.V."/>
        </authorList>
    </citation>
    <scope>NUCLEOTIDE SEQUENCE</scope>
    <source>
        <strain evidence="10">INE</strain>
    </source>
</reference>
<evidence type="ECO:0000313" key="9">
    <source>
        <dbReference type="EMBL" id="CAA7600345.1"/>
    </source>
</evidence>
<feature type="transmembrane region" description="Helical" evidence="8">
    <location>
        <begin position="166"/>
        <end position="186"/>
    </location>
</feature>
<dbReference type="RefSeq" id="WP_240984032.1">
    <property type="nucleotide sequence ID" value="NZ_CDGJ01000068.1"/>
</dbReference>
<feature type="transmembrane region" description="Helical" evidence="8">
    <location>
        <begin position="38"/>
        <end position="60"/>
    </location>
</feature>
<dbReference type="AlphaFoldDB" id="A0A8S0Y256"/>
<dbReference type="GO" id="GO:0022857">
    <property type="term" value="F:transmembrane transporter activity"/>
    <property type="evidence" value="ECO:0007669"/>
    <property type="project" value="InterPro"/>
</dbReference>
<gene>
    <name evidence="9" type="ORF">DEACI_0998</name>
    <name evidence="10" type="ORF">DEACI_2333</name>
</gene>
<dbReference type="EMBL" id="CDGJ01000068">
    <property type="protein sequence ID" value="CEJ07867.1"/>
    <property type="molecule type" value="Genomic_DNA"/>
</dbReference>
<evidence type="ECO:0000256" key="1">
    <source>
        <dbReference type="ARBA" id="ARBA00004141"/>
    </source>
</evidence>
<keyword evidence="3 7" id="KW-0813">Transport</keyword>
<dbReference type="InterPro" id="IPR026030">
    <property type="entry name" value="Pur-cyt_permease_Fcy2/21/22"/>
</dbReference>
<evidence type="ECO:0000313" key="10">
    <source>
        <dbReference type="EMBL" id="CEJ07867.1"/>
    </source>
</evidence>
<keyword evidence="4 8" id="KW-0812">Transmembrane</keyword>
<evidence type="ECO:0000256" key="4">
    <source>
        <dbReference type="ARBA" id="ARBA00022692"/>
    </source>
</evidence>
<protein>
    <submittedName>
        <fullName evidence="10">Permease for cytosine/purines uracil thiamine allantoin</fullName>
    </submittedName>
    <submittedName>
        <fullName evidence="9">Permease for cytosine/purines, uracil, thiamine, allantoin</fullName>
    </submittedName>
</protein>
<dbReference type="InterPro" id="IPR001248">
    <property type="entry name" value="Pur-cyt_permease"/>
</dbReference>
<feature type="transmembrane region" description="Helical" evidence="8">
    <location>
        <begin position="285"/>
        <end position="315"/>
    </location>
</feature>
<evidence type="ECO:0000313" key="11">
    <source>
        <dbReference type="Proteomes" id="UP001071230"/>
    </source>
</evidence>
<comment type="similarity">
    <text evidence="2 7">Belongs to the purine-cytosine permease (2.A.39) family.</text>
</comment>
<organism evidence="9">
    <name type="scientific">Acididesulfobacillus acetoxydans</name>
    <dbReference type="NCBI Taxonomy" id="1561005"/>
    <lineage>
        <taxon>Bacteria</taxon>
        <taxon>Bacillati</taxon>
        <taxon>Bacillota</taxon>
        <taxon>Clostridia</taxon>
        <taxon>Eubacteriales</taxon>
        <taxon>Peptococcaceae</taxon>
        <taxon>Acididesulfobacillus</taxon>
    </lineage>
</organism>
<dbReference type="PIRSF" id="PIRSF002744">
    <property type="entry name" value="Pur-cyt_permease"/>
    <property type="match status" value="1"/>
</dbReference>
<feature type="transmembrane region" description="Helical" evidence="8">
    <location>
        <begin position="322"/>
        <end position="343"/>
    </location>
</feature>
<feature type="transmembrane region" description="Helical" evidence="8">
    <location>
        <begin position="416"/>
        <end position="433"/>
    </location>
</feature>